<evidence type="ECO:0000313" key="3">
    <source>
        <dbReference type="Proteomes" id="UP000007431"/>
    </source>
</evidence>
<dbReference type="AlphaFoldDB" id="D8PUQ5"/>
<dbReference type="KEGG" id="scm:SCHCO_02559126"/>
<feature type="non-terminal residue" evidence="2">
    <location>
        <position position="483"/>
    </location>
</feature>
<feature type="region of interest" description="Disordered" evidence="1">
    <location>
        <begin position="1"/>
        <end position="38"/>
    </location>
</feature>
<dbReference type="HOGENOM" id="CLU_565196_0_0_1"/>
<accession>D8PUQ5</accession>
<protein>
    <submittedName>
        <fullName evidence="2">Uncharacterized protein</fullName>
    </submittedName>
</protein>
<sequence length="483" mass="52845">MSATPTCALRQQPGDTGAEAAGSENPTSPAEVRGFESDELKPLKVAQLRALIKNQLDNLKAPLPPSLKFNKAPKRALIELLTNPTYGFTTRKPKLVFNRGIGVQTQKKKNRTRRSDTNASPPSTSLATAISAPISSQHTGASQPQELGSSPSLLSAATQPSLHQGQSASSASAHASNFLGNFDQSSFGGFSFENLYAFDFPPARITLTLYILDERSPAPLPDLVKVTVSVVRNLAGGAVADWHEIIGEIQKTASAIRGSNLKLSYSRSDKDTYKIAILQALASPVDQASIFEAELLVDEARPVYRLHVEPLSPTSPIPRRAPTPVVDAALETLERYSSSHPGMRTMPQLRQRGKSRVVVDEDAAGRDKDWLRDQVSKRAGYEVMTKKHDTKMPYAGVAQQWAFAVSCLNELTRQRFPHSKGQIYSYHVWDALSRKGTWCLAAKEGHRLYREYADHPDVVEAVKDTSRKGHLGFLALLRQVGGE</sequence>
<dbReference type="VEuPathDB" id="FungiDB:SCHCODRAFT_02559126"/>
<evidence type="ECO:0000256" key="1">
    <source>
        <dbReference type="SAM" id="MobiDB-lite"/>
    </source>
</evidence>
<proteinExistence type="predicted"/>
<dbReference type="OrthoDB" id="3058801at2759"/>
<reference evidence="2 3" key="1">
    <citation type="journal article" date="2010" name="Nat. Biotechnol.">
        <title>Genome sequence of the model mushroom Schizophyllum commune.</title>
        <authorList>
            <person name="Ohm R.A."/>
            <person name="de Jong J.F."/>
            <person name="Lugones L.G."/>
            <person name="Aerts A."/>
            <person name="Kothe E."/>
            <person name="Stajich J.E."/>
            <person name="de Vries R.P."/>
            <person name="Record E."/>
            <person name="Levasseur A."/>
            <person name="Baker S.E."/>
            <person name="Bartholomew K.A."/>
            <person name="Coutinho P.M."/>
            <person name="Erdmann S."/>
            <person name="Fowler T.J."/>
            <person name="Gathman A.C."/>
            <person name="Lombard V."/>
            <person name="Henrissat B."/>
            <person name="Knabe N."/>
            <person name="Kuees U."/>
            <person name="Lilly W.W."/>
            <person name="Lindquist E."/>
            <person name="Lucas S."/>
            <person name="Magnuson J.K."/>
            <person name="Piumi F."/>
            <person name="Raudaskoski M."/>
            <person name="Salamov A."/>
            <person name="Schmutz J."/>
            <person name="Schwarze F.W.M.R."/>
            <person name="vanKuyk P.A."/>
            <person name="Horton J.S."/>
            <person name="Grigoriev I.V."/>
            <person name="Woesten H.A.B."/>
        </authorList>
    </citation>
    <scope>NUCLEOTIDE SEQUENCE [LARGE SCALE GENOMIC DNA]</scope>
    <source>
        <strain evidence="3">H4-8 / FGSC 9210</strain>
    </source>
</reference>
<feature type="compositionally biased region" description="Polar residues" evidence="1">
    <location>
        <begin position="117"/>
        <end position="166"/>
    </location>
</feature>
<dbReference type="RefSeq" id="XP_003036349.1">
    <property type="nucleotide sequence ID" value="XM_003036303.1"/>
</dbReference>
<dbReference type="EMBL" id="GL377303">
    <property type="protein sequence ID" value="EFJ01447.1"/>
    <property type="molecule type" value="Genomic_DNA"/>
</dbReference>
<name>D8PUQ5_SCHCM</name>
<keyword evidence="3" id="KW-1185">Reference proteome</keyword>
<dbReference type="InParanoid" id="D8PUQ5"/>
<evidence type="ECO:0000313" key="2">
    <source>
        <dbReference type="EMBL" id="EFJ01447.1"/>
    </source>
</evidence>
<feature type="region of interest" description="Disordered" evidence="1">
    <location>
        <begin position="99"/>
        <end position="169"/>
    </location>
</feature>
<organism evidence="3">
    <name type="scientific">Schizophyllum commune (strain H4-8 / FGSC 9210)</name>
    <name type="common">Split gill fungus</name>
    <dbReference type="NCBI Taxonomy" id="578458"/>
    <lineage>
        <taxon>Eukaryota</taxon>
        <taxon>Fungi</taxon>
        <taxon>Dikarya</taxon>
        <taxon>Basidiomycota</taxon>
        <taxon>Agaricomycotina</taxon>
        <taxon>Agaricomycetes</taxon>
        <taxon>Agaricomycetidae</taxon>
        <taxon>Agaricales</taxon>
        <taxon>Schizophyllaceae</taxon>
        <taxon>Schizophyllum</taxon>
    </lineage>
</organism>
<dbReference type="GeneID" id="9594954"/>
<dbReference type="Proteomes" id="UP000007431">
    <property type="component" value="Unassembled WGS sequence"/>
</dbReference>
<gene>
    <name evidence="2" type="ORF">SCHCODRAFT_106316</name>
</gene>